<name>A0A3N1GBA4_9ACTN</name>
<gene>
    <name evidence="1" type="ORF">EDD30_0212</name>
</gene>
<organism evidence="1 2">
    <name type="scientific">Couchioplanes caeruleus</name>
    <dbReference type="NCBI Taxonomy" id="56438"/>
    <lineage>
        <taxon>Bacteria</taxon>
        <taxon>Bacillati</taxon>
        <taxon>Actinomycetota</taxon>
        <taxon>Actinomycetes</taxon>
        <taxon>Micromonosporales</taxon>
        <taxon>Micromonosporaceae</taxon>
        <taxon>Couchioplanes</taxon>
    </lineage>
</organism>
<accession>A0A3N1GBA4</accession>
<comment type="caution">
    <text evidence="1">The sequence shown here is derived from an EMBL/GenBank/DDBJ whole genome shotgun (WGS) entry which is preliminary data.</text>
</comment>
<sequence length="436" mass="48148">MAGSNLHEPRTVLEHLLRQQERTYEEVAAEFERVARMQGERGLTISARHLRRLASHERTGTTPATRRVLHAMFNVPGDELLRPWRPDQVVEVAGRSPAPALQKETELLQMAADEARQFAMGRELPVGGEVIGSLHDEVQELAGLYVNRPLPTILGRLIGAQSTILSLLERRQTPNNARELYFLAAVIAGLLANAANDVSRPELAMTHARTAYLWADYTDHDGLRTWIRGLQSFICFWADRPRDALRYAELGAAPASATTGSATAWLFAGQARAWAALGNAGQAKAFLHKAETAQELARPDEVDNIGGLCTFSHPKYLYYAARALAGLPEEFAAAERFSIEAAEAYADPTQPHWDFTCLADSQISLALARASRGELDGVADSLRPVLALPPEHRIHDLVKTMHLVHRKLNSFDTPVSADLQEHIEVFSETSLRQVLG</sequence>
<dbReference type="OrthoDB" id="3215106at2"/>
<evidence type="ECO:0008006" key="3">
    <source>
        <dbReference type="Google" id="ProtNLM"/>
    </source>
</evidence>
<dbReference type="Gene3D" id="1.10.260.40">
    <property type="entry name" value="lambda repressor-like DNA-binding domains"/>
    <property type="match status" value="1"/>
</dbReference>
<dbReference type="Proteomes" id="UP000271683">
    <property type="component" value="Unassembled WGS sequence"/>
</dbReference>
<dbReference type="AlphaFoldDB" id="A0A3N1GBA4"/>
<evidence type="ECO:0000313" key="2">
    <source>
        <dbReference type="Proteomes" id="UP000271683"/>
    </source>
</evidence>
<protein>
    <recommendedName>
        <fullName evidence="3">XRE family transcriptional regulator</fullName>
    </recommendedName>
</protein>
<dbReference type="GO" id="GO:0003677">
    <property type="term" value="F:DNA binding"/>
    <property type="evidence" value="ECO:0007669"/>
    <property type="project" value="InterPro"/>
</dbReference>
<dbReference type="RefSeq" id="WP_084556231.1">
    <property type="nucleotide sequence ID" value="NZ_RJKL01000001.1"/>
</dbReference>
<reference evidence="1 2" key="1">
    <citation type="submission" date="2018-11" db="EMBL/GenBank/DDBJ databases">
        <title>Sequencing the genomes of 1000 actinobacteria strains.</title>
        <authorList>
            <person name="Klenk H.-P."/>
        </authorList>
    </citation>
    <scope>NUCLEOTIDE SEQUENCE [LARGE SCALE GENOMIC DNA]</scope>
    <source>
        <strain evidence="1 2">DSM 43634</strain>
    </source>
</reference>
<evidence type="ECO:0000313" key="1">
    <source>
        <dbReference type="EMBL" id="ROP27539.1"/>
    </source>
</evidence>
<dbReference type="InterPro" id="IPR010982">
    <property type="entry name" value="Lambda_DNA-bd_dom_sf"/>
</dbReference>
<proteinExistence type="predicted"/>
<dbReference type="EMBL" id="RJKL01000001">
    <property type="protein sequence ID" value="ROP27539.1"/>
    <property type="molecule type" value="Genomic_DNA"/>
</dbReference>